<dbReference type="OrthoDB" id="10334504at2759"/>
<keyword evidence="2" id="KW-1185">Reference proteome</keyword>
<dbReference type="Proteomes" id="UP000054776">
    <property type="component" value="Unassembled WGS sequence"/>
</dbReference>
<dbReference type="InParanoid" id="A0A0V1BCJ5"/>
<comment type="caution">
    <text evidence="1">The sequence shown here is derived from an EMBL/GenBank/DDBJ whole genome shotgun (WGS) entry which is preliminary data.</text>
</comment>
<name>A0A0V1BCJ5_TRISP</name>
<evidence type="ECO:0000313" key="2">
    <source>
        <dbReference type="Proteomes" id="UP000054776"/>
    </source>
</evidence>
<accession>A0A0V1BCJ5</accession>
<reference evidence="1 2" key="1">
    <citation type="submission" date="2015-01" db="EMBL/GenBank/DDBJ databases">
        <title>Evolution of Trichinella species and genotypes.</title>
        <authorList>
            <person name="Korhonen P.K."/>
            <person name="Edoardo P."/>
            <person name="Giuseppe L.R."/>
            <person name="Gasser R.B."/>
        </authorList>
    </citation>
    <scope>NUCLEOTIDE SEQUENCE [LARGE SCALE GENOMIC DNA]</scope>
    <source>
        <strain evidence="1">ISS3</strain>
    </source>
</reference>
<dbReference type="EMBL" id="JYDH01000062">
    <property type="protein sequence ID" value="KRY34772.1"/>
    <property type="molecule type" value="Genomic_DNA"/>
</dbReference>
<sequence length="81" mass="9124">MNICNVCGDKDFQAAKINCYEHLVMIVSIIQFLIDIRGISVPSVPRILASSIYTRRCCLIILRKCLKAARDITDRLLISIA</sequence>
<gene>
    <name evidence="1" type="ORF">T01_2216</name>
</gene>
<evidence type="ECO:0000313" key="1">
    <source>
        <dbReference type="EMBL" id="KRY34772.1"/>
    </source>
</evidence>
<proteinExistence type="predicted"/>
<protein>
    <submittedName>
        <fullName evidence="1">Uncharacterized protein</fullName>
    </submittedName>
</protein>
<organism evidence="1 2">
    <name type="scientific">Trichinella spiralis</name>
    <name type="common">Trichina worm</name>
    <dbReference type="NCBI Taxonomy" id="6334"/>
    <lineage>
        <taxon>Eukaryota</taxon>
        <taxon>Metazoa</taxon>
        <taxon>Ecdysozoa</taxon>
        <taxon>Nematoda</taxon>
        <taxon>Enoplea</taxon>
        <taxon>Dorylaimia</taxon>
        <taxon>Trichinellida</taxon>
        <taxon>Trichinellidae</taxon>
        <taxon>Trichinella</taxon>
    </lineage>
</organism>
<dbReference type="AlphaFoldDB" id="A0A0V1BCJ5"/>